<dbReference type="Gene3D" id="3.30.200.20">
    <property type="entry name" value="Phosphorylase Kinase, domain 1"/>
    <property type="match status" value="1"/>
</dbReference>
<evidence type="ECO:0000256" key="7">
    <source>
        <dbReference type="ARBA" id="ARBA00022729"/>
    </source>
</evidence>
<dbReference type="FunFam" id="1.10.510.10:FF:000453">
    <property type="entry name" value="LRR receptor-like serine/threonine-protein kinase HSL2"/>
    <property type="match status" value="1"/>
</dbReference>
<dbReference type="InterPro" id="IPR000719">
    <property type="entry name" value="Prot_kinase_dom"/>
</dbReference>
<keyword evidence="7" id="KW-0732">Signal</keyword>
<feature type="region of interest" description="Disordered" evidence="17">
    <location>
        <begin position="921"/>
        <end position="959"/>
    </location>
</feature>
<dbReference type="Gene3D" id="3.80.10.10">
    <property type="entry name" value="Ribonuclease Inhibitor"/>
    <property type="match status" value="2"/>
</dbReference>
<accession>A0AAP0CKE6</accession>
<comment type="subcellular location">
    <subcellularLocation>
        <location evidence="1">Membrane</location>
        <topology evidence="1">Single-pass type I membrane protein</topology>
    </subcellularLocation>
</comment>
<evidence type="ECO:0000256" key="18">
    <source>
        <dbReference type="SAM" id="Phobius"/>
    </source>
</evidence>
<keyword evidence="12 18" id="KW-1133">Transmembrane helix</keyword>
<dbReference type="GO" id="GO:0016020">
    <property type="term" value="C:membrane"/>
    <property type="evidence" value="ECO:0007669"/>
    <property type="project" value="UniProtKB-SubCell"/>
</dbReference>
<feature type="transmembrane region" description="Helical" evidence="18">
    <location>
        <begin position="565"/>
        <end position="592"/>
    </location>
</feature>
<dbReference type="InterPro" id="IPR032675">
    <property type="entry name" value="LRR_dom_sf"/>
</dbReference>
<dbReference type="EMBL" id="JBCNJP010000025">
    <property type="protein sequence ID" value="KAK9054804.1"/>
    <property type="molecule type" value="Genomic_DNA"/>
</dbReference>
<keyword evidence="8" id="KW-0677">Repeat</keyword>
<dbReference type="Pfam" id="PF00560">
    <property type="entry name" value="LRR_1"/>
    <property type="match status" value="1"/>
</dbReference>
<dbReference type="PANTHER" id="PTHR45974">
    <property type="entry name" value="RECEPTOR-LIKE PROTEIN 55"/>
    <property type="match status" value="1"/>
</dbReference>
<evidence type="ECO:0000256" key="2">
    <source>
        <dbReference type="ARBA" id="ARBA00012513"/>
    </source>
</evidence>
<reference evidence="20 21" key="1">
    <citation type="submission" date="2024-04" db="EMBL/GenBank/DDBJ databases">
        <title>The reference genome of an endangered Asteraceae, Deinandra increscens subsp. villosa, native to the Central Coast of California.</title>
        <authorList>
            <person name="Guilliams M."/>
            <person name="Hasenstab-Lehman K."/>
            <person name="Meyer R."/>
            <person name="Mcevoy S."/>
        </authorList>
    </citation>
    <scope>NUCLEOTIDE SEQUENCE [LARGE SCALE GENOMIC DNA]</scope>
    <source>
        <tissue evidence="20">Leaf</tissue>
    </source>
</reference>
<keyword evidence="14" id="KW-0675">Receptor</keyword>
<dbReference type="PROSITE" id="PS00108">
    <property type="entry name" value="PROTEIN_KINASE_ST"/>
    <property type="match status" value="1"/>
</dbReference>
<evidence type="ECO:0000256" key="8">
    <source>
        <dbReference type="ARBA" id="ARBA00022737"/>
    </source>
</evidence>
<evidence type="ECO:0000256" key="11">
    <source>
        <dbReference type="ARBA" id="ARBA00022840"/>
    </source>
</evidence>
<evidence type="ECO:0000259" key="19">
    <source>
        <dbReference type="PROSITE" id="PS50011"/>
    </source>
</evidence>
<dbReference type="PANTHER" id="PTHR45974:SF266">
    <property type="entry name" value="LEUCINE-RICH REPEAT RECEPTOR PROTEIN KINASE HPCA1"/>
    <property type="match status" value="1"/>
</dbReference>
<evidence type="ECO:0000256" key="3">
    <source>
        <dbReference type="ARBA" id="ARBA00022527"/>
    </source>
</evidence>
<dbReference type="EC" id="2.7.11.1" evidence="2"/>
<dbReference type="GO" id="GO:0004674">
    <property type="term" value="F:protein serine/threonine kinase activity"/>
    <property type="evidence" value="ECO:0007669"/>
    <property type="project" value="UniProtKB-KW"/>
</dbReference>
<dbReference type="Gene3D" id="1.10.510.10">
    <property type="entry name" value="Transferase(Phosphotransferase) domain 1"/>
    <property type="match status" value="1"/>
</dbReference>
<dbReference type="FunFam" id="3.80.10.10:FF:000363">
    <property type="entry name" value="Leucine-rich repeat family protein"/>
    <property type="match status" value="1"/>
</dbReference>
<dbReference type="PROSITE" id="PS50011">
    <property type="entry name" value="PROTEIN_KINASE_DOM"/>
    <property type="match status" value="1"/>
</dbReference>
<dbReference type="AlphaFoldDB" id="A0AAP0CKE6"/>
<dbReference type="SUPFAM" id="SSF52058">
    <property type="entry name" value="L domain-like"/>
    <property type="match status" value="1"/>
</dbReference>
<organism evidence="20 21">
    <name type="scientific">Deinandra increscens subsp. villosa</name>
    <dbReference type="NCBI Taxonomy" id="3103831"/>
    <lineage>
        <taxon>Eukaryota</taxon>
        <taxon>Viridiplantae</taxon>
        <taxon>Streptophyta</taxon>
        <taxon>Embryophyta</taxon>
        <taxon>Tracheophyta</taxon>
        <taxon>Spermatophyta</taxon>
        <taxon>Magnoliopsida</taxon>
        <taxon>eudicotyledons</taxon>
        <taxon>Gunneridae</taxon>
        <taxon>Pentapetalae</taxon>
        <taxon>asterids</taxon>
        <taxon>campanulids</taxon>
        <taxon>Asterales</taxon>
        <taxon>Asteraceae</taxon>
        <taxon>Asteroideae</taxon>
        <taxon>Heliantheae alliance</taxon>
        <taxon>Madieae</taxon>
        <taxon>Madiinae</taxon>
        <taxon>Deinandra</taxon>
    </lineage>
</organism>
<evidence type="ECO:0000256" key="9">
    <source>
        <dbReference type="ARBA" id="ARBA00022741"/>
    </source>
</evidence>
<dbReference type="GO" id="GO:0005524">
    <property type="term" value="F:ATP binding"/>
    <property type="evidence" value="ECO:0007669"/>
    <property type="project" value="UniProtKB-UniRule"/>
</dbReference>
<dbReference type="FunFam" id="3.80.10.10:FF:000542">
    <property type="entry name" value="Leucine-rich repeat protein kinase family protein"/>
    <property type="match status" value="1"/>
</dbReference>
<keyword evidence="13 18" id="KW-0472">Membrane</keyword>
<dbReference type="Proteomes" id="UP001408789">
    <property type="component" value="Unassembled WGS sequence"/>
</dbReference>
<name>A0AAP0CKE6_9ASTR</name>
<evidence type="ECO:0000256" key="10">
    <source>
        <dbReference type="ARBA" id="ARBA00022777"/>
    </source>
</evidence>
<sequence length="959" mass="105906">MDIRIKLLVMLNILVLSRYIYGLWKLRKITFHYDAVVYLQALMDNWKNTPPSWVGSDPCEDKWDGITCTDSRVTSITLASINLIGEISGDIGQLSELQTLDLSYNKGLTGSLTPAIGNLKKLSSLILVGCGFNGPLPDTLGSLPQLSYLALNSNGFTGPIPASMGNLSKLYWFDIADNEISGSLPVSDGPTPGLDLLFNAKHFHFGKNKLSGQIPSKLFSSKMTLKHVLFEDNRLTGTIPLTLALVQTLEVLRLDRNLLSGDVPSNINNLTRISQLFLSNNKFDGPLPNLTGMEILNYLDMSNNSFIPSEIPPWFSSLQSLTTLMMQDTRLQGEVPADIFSIPQIETVVLRNNQLNGTLDFGASYSTSLRLIDMNSNLISVFAQRGTYSADLILTSNPICMETVATEAPYCDPGTESNSSYSTPPNNCIPATCGSDQISSPKCTCSYPYTGTISFRAPSFSNLGNSTIYTSLQNSIMISLESNQLPVDSVSLAHPKKNSDDYLELTLDIFPTGDNERFDRLEITRIAFVFSNQTYKPPHAFGPYFFLAHNYDFFSDAPKGKHKSISIGVIIGISVGGCVLVLLLVIAGVYAYHQKGRAERANIKNNPFDSWDPDKGSGARPQLKGARSFTFEELKLCTNNFAAAANIGSGGYGMVYRGSLPNGQLVAVKRAQQGSTQGGHEFKTEIELLSRVHHKNLVSLVGFCFDEGEQMLVYEYVVNGTLKDSLSGRTGIRLDWMRRLKITLGAARGLQYLHELADPPIIHRDVKSTNILLDERLTAKVSDFGLSKPLGEAETHVTTQVKGTMGYMDPEYYMTQQLNEKSDVYSFGIVMLELITARNPIEKGKYIVRQVKEAMETGKDLYNLHEILDPILGLSSQQLQGLERFVDVAMRCVEETGIRRPKMNEVVKEIENIMELAGVNPDVESTSTSESYEGKRSSHPYLNDFSYSGGRLHSDLEAK</sequence>
<evidence type="ECO:0000256" key="13">
    <source>
        <dbReference type="ARBA" id="ARBA00023136"/>
    </source>
</evidence>
<feature type="domain" description="Protein kinase" evidence="19">
    <location>
        <begin position="641"/>
        <end position="942"/>
    </location>
</feature>
<evidence type="ECO:0000256" key="16">
    <source>
        <dbReference type="PROSITE-ProRule" id="PRU10141"/>
    </source>
</evidence>
<gene>
    <name evidence="20" type="ORF">SSX86_025883</name>
</gene>
<proteinExistence type="predicted"/>
<dbReference type="SUPFAM" id="SSF56112">
    <property type="entry name" value="Protein kinase-like (PK-like)"/>
    <property type="match status" value="1"/>
</dbReference>
<feature type="binding site" evidence="16">
    <location>
        <position position="669"/>
    </location>
    <ligand>
        <name>ATP</name>
        <dbReference type="ChEBI" id="CHEBI:30616"/>
    </ligand>
</feature>
<dbReference type="InterPro" id="IPR001245">
    <property type="entry name" value="Ser-Thr/Tyr_kinase_cat_dom"/>
</dbReference>
<evidence type="ECO:0000256" key="1">
    <source>
        <dbReference type="ARBA" id="ARBA00004479"/>
    </source>
</evidence>
<dbReference type="FunFam" id="3.30.200.20:FF:000328">
    <property type="entry name" value="Leucine-rich repeat protein kinase family protein"/>
    <property type="match status" value="1"/>
</dbReference>
<keyword evidence="21" id="KW-1185">Reference proteome</keyword>
<dbReference type="CDD" id="cd14066">
    <property type="entry name" value="STKc_IRAK"/>
    <property type="match status" value="1"/>
</dbReference>
<evidence type="ECO:0000256" key="4">
    <source>
        <dbReference type="ARBA" id="ARBA00022614"/>
    </source>
</evidence>
<keyword evidence="4" id="KW-0433">Leucine-rich repeat</keyword>
<dbReference type="InterPro" id="IPR017441">
    <property type="entry name" value="Protein_kinase_ATP_BS"/>
</dbReference>
<evidence type="ECO:0000256" key="6">
    <source>
        <dbReference type="ARBA" id="ARBA00022692"/>
    </source>
</evidence>
<dbReference type="SMART" id="SM00220">
    <property type="entry name" value="S_TKc"/>
    <property type="match status" value="1"/>
</dbReference>
<evidence type="ECO:0000313" key="21">
    <source>
        <dbReference type="Proteomes" id="UP001408789"/>
    </source>
</evidence>
<protein>
    <recommendedName>
        <fullName evidence="2">non-specific serine/threonine protein kinase</fullName>
        <ecNumber evidence="2">2.7.11.1</ecNumber>
    </recommendedName>
</protein>
<keyword evidence="15" id="KW-0325">Glycoprotein</keyword>
<dbReference type="InterPro" id="IPR011009">
    <property type="entry name" value="Kinase-like_dom_sf"/>
</dbReference>
<dbReference type="InterPro" id="IPR008271">
    <property type="entry name" value="Ser/Thr_kinase_AS"/>
</dbReference>
<comment type="caution">
    <text evidence="20">The sequence shown here is derived from an EMBL/GenBank/DDBJ whole genome shotgun (WGS) entry which is preliminary data.</text>
</comment>
<dbReference type="Pfam" id="PF07714">
    <property type="entry name" value="PK_Tyr_Ser-Thr"/>
    <property type="match status" value="1"/>
</dbReference>
<dbReference type="PROSITE" id="PS00107">
    <property type="entry name" value="PROTEIN_KINASE_ATP"/>
    <property type="match status" value="1"/>
</dbReference>
<keyword evidence="6 18" id="KW-0812">Transmembrane</keyword>
<keyword evidence="5" id="KW-0808">Transferase</keyword>
<keyword evidence="10" id="KW-0418">Kinase</keyword>
<keyword evidence="11 16" id="KW-0067">ATP-binding</keyword>
<evidence type="ECO:0000256" key="14">
    <source>
        <dbReference type="ARBA" id="ARBA00023170"/>
    </source>
</evidence>
<evidence type="ECO:0000256" key="12">
    <source>
        <dbReference type="ARBA" id="ARBA00022989"/>
    </source>
</evidence>
<dbReference type="InterPro" id="IPR001611">
    <property type="entry name" value="Leu-rich_rpt"/>
</dbReference>
<evidence type="ECO:0000256" key="15">
    <source>
        <dbReference type="ARBA" id="ARBA00023180"/>
    </source>
</evidence>
<evidence type="ECO:0000256" key="5">
    <source>
        <dbReference type="ARBA" id="ARBA00022679"/>
    </source>
</evidence>
<evidence type="ECO:0000256" key="17">
    <source>
        <dbReference type="SAM" id="MobiDB-lite"/>
    </source>
</evidence>
<keyword evidence="9 16" id="KW-0547">Nucleotide-binding</keyword>
<keyword evidence="3" id="KW-0723">Serine/threonine-protein kinase</keyword>
<evidence type="ECO:0000313" key="20">
    <source>
        <dbReference type="EMBL" id="KAK9054804.1"/>
    </source>
</evidence>